<organism evidence="6 7">
    <name type="scientific">Glaciihabitans tibetensis</name>
    <dbReference type="NCBI Taxonomy" id="1266600"/>
    <lineage>
        <taxon>Bacteria</taxon>
        <taxon>Bacillati</taxon>
        <taxon>Actinomycetota</taxon>
        <taxon>Actinomycetes</taxon>
        <taxon>Micrococcales</taxon>
        <taxon>Microbacteriaceae</taxon>
        <taxon>Glaciihabitans</taxon>
    </lineage>
</organism>
<keyword evidence="2" id="KW-0328">Glycosyltransferase</keyword>
<reference evidence="6 7" key="1">
    <citation type="submission" date="2018-03" db="EMBL/GenBank/DDBJ databases">
        <title>Genomic Encyclopedia of Type Strains, Phase III (KMG-III): the genomes of soil and plant-associated and newly described type strains.</title>
        <authorList>
            <person name="Whitman W."/>
        </authorList>
    </citation>
    <scope>NUCLEOTIDE SEQUENCE [LARGE SCALE GENOMIC DNA]</scope>
    <source>
        <strain evidence="6 7">CGMCC 1.12484</strain>
    </source>
</reference>
<dbReference type="InterPro" id="IPR001296">
    <property type="entry name" value="Glyco_trans_1"/>
</dbReference>
<dbReference type="EMBL" id="PVTL01000002">
    <property type="protein sequence ID" value="PRY69548.1"/>
    <property type="molecule type" value="Genomic_DNA"/>
</dbReference>
<keyword evidence="7" id="KW-1185">Reference proteome</keyword>
<dbReference type="Gene3D" id="3.40.50.2000">
    <property type="entry name" value="Glycogen Phosphorylase B"/>
    <property type="match status" value="2"/>
</dbReference>
<evidence type="ECO:0000256" key="3">
    <source>
        <dbReference type="ARBA" id="ARBA00022679"/>
    </source>
</evidence>
<name>A0A2T0VH50_9MICO</name>
<dbReference type="AlphaFoldDB" id="A0A2T0VH50"/>
<dbReference type="PANTHER" id="PTHR45947:SF3">
    <property type="entry name" value="SULFOQUINOVOSYL TRANSFERASE SQD2"/>
    <property type="match status" value="1"/>
</dbReference>
<dbReference type="GO" id="GO:0016757">
    <property type="term" value="F:glycosyltransferase activity"/>
    <property type="evidence" value="ECO:0007669"/>
    <property type="project" value="UniProtKB-KW"/>
</dbReference>
<feature type="domain" description="Glycosyltransferase subfamily 4-like N-terminal" evidence="5">
    <location>
        <begin position="26"/>
        <end position="202"/>
    </location>
</feature>
<dbReference type="Pfam" id="PF13439">
    <property type="entry name" value="Glyco_transf_4"/>
    <property type="match status" value="1"/>
</dbReference>
<dbReference type="PANTHER" id="PTHR45947">
    <property type="entry name" value="SULFOQUINOVOSYL TRANSFERASE SQD2"/>
    <property type="match status" value="1"/>
</dbReference>
<evidence type="ECO:0000256" key="1">
    <source>
        <dbReference type="ARBA" id="ARBA00021292"/>
    </source>
</evidence>
<evidence type="ECO:0000256" key="2">
    <source>
        <dbReference type="ARBA" id="ARBA00022676"/>
    </source>
</evidence>
<evidence type="ECO:0000313" key="7">
    <source>
        <dbReference type="Proteomes" id="UP000237983"/>
    </source>
</evidence>
<accession>A0A2T0VH50</accession>
<protein>
    <recommendedName>
        <fullName evidence="1">D-inositol 3-phosphate glycosyltransferase</fullName>
    </recommendedName>
</protein>
<evidence type="ECO:0000259" key="5">
    <source>
        <dbReference type="Pfam" id="PF13439"/>
    </source>
</evidence>
<dbReference type="OrthoDB" id="9810929at2"/>
<dbReference type="InterPro" id="IPR050194">
    <property type="entry name" value="Glycosyltransferase_grp1"/>
</dbReference>
<proteinExistence type="predicted"/>
<evidence type="ECO:0000313" key="6">
    <source>
        <dbReference type="EMBL" id="PRY69548.1"/>
    </source>
</evidence>
<gene>
    <name evidence="6" type="ORF">B0I08_102224</name>
</gene>
<dbReference type="InterPro" id="IPR028098">
    <property type="entry name" value="Glyco_trans_4-like_N"/>
</dbReference>
<keyword evidence="3 6" id="KW-0808">Transferase</keyword>
<dbReference type="SUPFAM" id="SSF53756">
    <property type="entry name" value="UDP-Glycosyltransferase/glycogen phosphorylase"/>
    <property type="match status" value="1"/>
</dbReference>
<dbReference type="Proteomes" id="UP000237983">
    <property type="component" value="Unassembled WGS sequence"/>
</dbReference>
<sequence length="414" mass="43421">MTALQTVAMISMHTSPDARPGRGDSGGMNVVLLGLAQALAQRGIAVDLLTRAERRPEVVELGPGVTLRTLAAGPFSEVAKGELAALTDDFGEAVATLVGRSAPRYNLLHAHYWLSGLATLPVALELGLPFVQSFHTLAAMKNAALAEGDVAEPDRRVYSEAFLATEADAVIAGSSAEVDSLIDDVRAPADKLWVIPPGVDTALFTPRRARNSAELRRRFGLEPDRPILVVAGRIQPLKAQELAVRVLGAIHAHHNLRGWAPVLVFAGEPTSGAEGYGDSLLTLARTLGVGEGVRLVGSLDREDLADLFAAASLTLIPSHTETFGLVALESAASGTPVVGYRSTGLTESVSEGRSGVLVDTRDPETWARTISDLLGNAEGLLALGATARTHAEGFTWATAAASLTGVYESLLVPR</sequence>
<dbReference type="Pfam" id="PF00534">
    <property type="entry name" value="Glycos_transf_1"/>
    <property type="match status" value="1"/>
</dbReference>
<comment type="caution">
    <text evidence="6">The sequence shown here is derived from an EMBL/GenBank/DDBJ whole genome shotgun (WGS) entry which is preliminary data.</text>
</comment>
<feature type="domain" description="Glycosyl transferase family 1" evidence="4">
    <location>
        <begin position="213"/>
        <end position="388"/>
    </location>
</feature>
<evidence type="ECO:0000259" key="4">
    <source>
        <dbReference type="Pfam" id="PF00534"/>
    </source>
</evidence>
<dbReference type="GO" id="GO:1901137">
    <property type="term" value="P:carbohydrate derivative biosynthetic process"/>
    <property type="evidence" value="ECO:0007669"/>
    <property type="project" value="UniProtKB-ARBA"/>
</dbReference>
<dbReference type="RefSeq" id="WP_106210417.1">
    <property type="nucleotide sequence ID" value="NZ_PVTL01000002.1"/>
</dbReference>